<evidence type="ECO:0000313" key="7">
    <source>
        <dbReference type="EMBL" id="MCG2616119.1"/>
    </source>
</evidence>
<feature type="domain" description="RNA polymerase sigma factor 70 region 4 type 2" evidence="6">
    <location>
        <begin position="123"/>
        <end position="173"/>
    </location>
</feature>
<dbReference type="RefSeq" id="WP_237874656.1">
    <property type="nucleotide sequence ID" value="NZ_JAKLTR010000011.1"/>
</dbReference>
<proteinExistence type="inferred from homology"/>
<keyword evidence="8" id="KW-1185">Reference proteome</keyword>
<dbReference type="PANTHER" id="PTHR43133:SF46">
    <property type="entry name" value="RNA POLYMERASE SIGMA-70 FACTOR ECF SUBFAMILY"/>
    <property type="match status" value="1"/>
</dbReference>
<evidence type="ECO:0000256" key="4">
    <source>
        <dbReference type="ARBA" id="ARBA00023163"/>
    </source>
</evidence>
<keyword evidence="2" id="KW-0805">Transcription regulation</keyword>
<dbReference type="InterPro" id="IPR039425">
    <property type="entry name" value="RNA_pol_sigma-70-like"/>
</dbReference>
<dbReference type="Pfam" id="PF04542">
    <property type="entry name" value="Sigma70_r2"/>
    <property type="match status" value="1"/>
</dbReference>
<keyword evidence="3" id="KW-0731">Sigma factor</keyword>
<dbReference type="Pfam" id="PF08281">
    <property type="entry name" value="Sigma70_r4_2"/>
    <property type="match status" value="1"/>
</dbReference>
<name>A0ABS9KV45_9BACT</name>
<evidence type="ECO:0000256" key="1">
    <source>
        <dbReference type="ARBA" id="ARBA00010641"/>
    </source>
</evidence>
<dbReference type="InterPro" id="IPR007627">
    <property type="entry name" value="RNA_pol_sigma70_r2"/>
</dbReference>
<evidence type="ECO:0000256" key="3">
    <source>
        <dbReference type="ARBA" id="ARBA00023082"/>
    </source>
</evidence>
<organism evidence="7 8">
    <name type="scientific">Terrimonas ginsenosidimutans</name>
    <dbReference type="NCBI Taxonomy" id="2908004"/>
    <lineage>
        <taxon>Bacteria</taxon>
        <taxon>Pseudomonadati</taxon>
        <taxon>Bacteroidota</taxon>
        <taxon>Chitinophagia</taxon>
        <taxon>Chitinophagales</taxon>
        <taxon>Chitinophagaceae</taxon>
        <taxon>Terrimonas</taxon>
    </lineage>
</organism>
<dbReference type="Gene3D" id="1.10.10.10">
    <property type="entry name" value="Winged helix-like DNA-binding domain superfamily/Winged helix DNA-binding domain"/>
    <property type="match status" value="1"/>
</dbReference>
<dbReference type="PANTHER" id="PTHR43133">
    <property type="entry name" value="RNA POLYMERASE ECF-TYPE SIGMA FACTO"/>
    <property type="match status" value="1"/>
</dbReference>
<dbReference type="InterPro" id="IPR014327">
    <property type="entry name" value="RNA_pol_sigma70_bacteroid"/>
</dbReference>
<dbReference type="InterPro" id="IPR013324">
    <property type="entry name" value="RNA_pol_sigma_r3/r4-like"/>
</dbReference>
<evidence type="ECO:0000313" key="8">
    <source>
        <dbReference type="Proteomes" id="UP001165367"/>
    </source>
</evidence>
<dbReference type="Proteomes" id="UP001165367">
    <property type="component" value="Unassembled WGS sequence"/>
</dbReference>
<comment type="caution">
    <text evidence="7">The sequence shown here is derived from an EMBL/GenBank/DDBJ whole genome shotgun (WGS) entry which is preliminary data.</text>
</comment>
<sequence>MTDQALHLLQKQIAVGDQRAFRQLFDFYAERLTRFAYSILKNKDAATEIVDEVFVKVWKNKETITEIEHLTTYLYTATKNASLNFLSRKANEQITDSFDFINIQLQDEECPDQQMITSEIFKSIRAAVDELPPRCKMIFKLVREDGLKYQEVADILHISVNTVDAQMVIAVKKISEKVKGHFDFLPRFVTKKS</sequence>
<evidence type="ECO:0000259" key="5">
    <source>
        <dbReference type="Pfam" id="PF04542"/>
    </source>
</evidence>
<dbReference type="InterPro" id="IPR036388">
    <property type="entry name" value="WH-like_DNA-bd_sf"/>
</dbReference>
<dbReference type="CDD" id="cd06171">
    <property type="entry name" value="Sigma70_r4"/>
    <property type="match status" value="1"/>
</dbReference>
<reference evidence="7" key="1">
    <citation type="submission" date="2022-01" db="EMBL/GenBank/DDBJ databases">
        <authorList>
            <person name="Jo J.-H."/>
            <person name="Im W.-T."/>
        </authorList>
    </citation>
    <scope>NUCLEOTIDE SEQUENCE</scope>
    <source>
        <strain evidence="7">NA20</strain>
    </source>
</reference>
<evidence type="ECO:0000256" key="2">
    <source>
        <dbReference type="ARBA" id="ARBA00023015"/>
    </source>
</evidence>
<feature type="domain" description="RNA polymerase sigma-70 region 2" evidence="5">
    <location>
        <begin position="26"/>
        <end position="90"/>
    </location>
</feature>
<protein>
    <submittedName>
        <fullName evidence="7">RNA polymerase sigma-70 factor</fullName>
    </submittedName>
</protein>
<accession>A0ABS9KV45</accession>
<dbReference type="InterPro" id="IPR013325">
    <property type="entry name" value="RNA_pol_sigma_r2"/>
</dbReference>
<evidence type="ECO:0000259" key="6">
    <source>
        <dbReference type="Pfam" id="PF08281"/>
    </source>
</evidence>
<comment type="similarity">
    <text evidence="1">Belongs to the sigma-70 factor family. ECF subfamily.</text>
</comment>
<dbReference type="SUPFAM" id="SSF88659">
    <property type="entry name" value="Sigma3 and sigma4 domains of RNA polymerase sigma factors"/>
    <property type="match status" value="1"/>
</dbReference>
<gene>
    <name evidence="7" type="ORF">LZZ85_17615</name>
</gene>
<dbReference type="NCBIfam" id="TIGR02985">
    <property type="entry name" value="Sig70_bacteroi1"/>
    <property type="match status" value="1"/>
</dbReference>
<dbReference type="SUPFAM" id="SSF88946">
    <property type="entry name" value="Sigma2 domain of RNA polymerase sigma factors"/>
    <property type="match status" value="1"/>
</dbReference>
<dbReference type="InterPro" id="IPR013249">
    <property type="entry name" value="RNA_pol_sigma70_r4_t2"/>
</dbReference>
<dbReference type="InterPro" id="IPR014284">
    <property type="entry name" value="RNA_pol_sigma-70_dom"/>
</dbReference>
<dbReference type="EMBL" id="JAKLTR010000011">
    <property type="protein sequence ID" value="MCG2616119.1"/>
    <property type="molecule type" value="Genomic_DNA"/>
</dbReference>
<dbReference type="Gene3D" id="1.10.1740.10">
    <property type="match status" value="1"/>
</dbReference>
<keyword evidence="4" id="KW-0804">Transcription</keyword>
<dbReference type="NCBIfam" id="TIGR02937">
    <property type="entry name" value="sigma70-ECF"/>
    <property type="match status" value="1"/>
</dbReference>